<accession>A0A136J7K2</accession>
<reference evidence="3" key="1">
    <citation type="submission" date="2016-02" db="EMBL/GenBank/DDBJ databases">
        <title>Draft genome sequence of Microdochium bolleyi, a fungal endophyte of beachgrass.</title>
        <authorList>
            <consortium name="DOE Joint Genome Institute"/>
            <person name="David A.S."/>
            <person name="May G."/>
            <person name="Haridas S."/>
            <person name="Lim J."/>
            <person name="Wang M."/>
            <person name="Labutti K."/>
            <person name="Lipzen A."/>
            <person name="Barry K."/>
            <person name="Grigoriev I.V."/>
        </authorList>
    </citation>
    <scope>NUCLEOTIDE SEQUENCE [LARGE SCALE GENOMIC DNA]</scope>
    <source>
        <strain evidence="3">J235TASD1</strain>
    </source>
</reference>
<protein>
    <submittedName>
        <fullName evidence="2">Uncharacterized protein</fullName>
    </submittedName>
</protein>
<proteinExistence type="predicted"/>
<dbReference type="InParanoid" id="A0A136J7K2"/>
<dbReference type="AlphaFoldDB" id="A0A136J7K2"/>
<gene>
    <name evidence="2" type="ORF">Micbo1qcDRAFT_161062</name>
</gene>
<feature type="non-terminal residue" evidence="2">
    <location>
        <position position="78"/>
    </location>
</feature>
<evidence type="ECO:0000313" key="2">
    <source>
        <dbReference type="EMBL" id="KXJ93127.1"/>
    </source>
</evidence>
<dbReference type="Proteomes" id="UP000070501">
    <property type="component" value="Unassembled WGS sequence"/>
</dbReference>
<sequence>MLAWRGLGAGLGVTPARSALCPTASPLLVGIRKRLKSYDSSSERAGQAVRQVHKTKAHSAFQCRPVSTKPMRRRKTWV</sequence>
<name>A0A136J7K2_9PEZI</name>
<keyword evidence="3" id="KW-1185">Reference proteome</keyword>
<dbReference type="EMBL" id="KQ964248">
    <property type="protein sequence ID" value="KXJ93127.1"/>
    <property type="molecule type" value="Genomic_DNA"/>
</dbReference>
<evidence type="ECO:0000313" key="3">
    <source>
        <dbReference type="Proteomes" id="UP000070501"/>
    </source>
</evidence>
<evidence type="ECO:0000256" key="1">
    <source>
        <dbReference type="SAM" id="MobiDB-lite"/>
    </source>
</evidence>
<feature type="region of interest" description="Disordered" evidence="1">
    <location>
        <begin position="40"/>
        <end position="78"/>
    </location>
</feature>
<organism evidence="2 3">
    <name type="scientific">Microdochium bolleyi</name>
    <dbReference type="NCBI Taxonomy" id="196109"/>
    <lineage>
        <taxon>Eukaryota</taxon>
        <taxon>Fungi</taxon>
        <taxon>Dikarya</taxon>
        <taxon>Ascomycota</taxon>
        <taxon>Pezizomycotina</taxon>
        <taxon>Sordariomycetes</taxon>
        <taxon>Xylariomycetidae</taxon>
        <taxon>Xylariales</taxon>
        <taxon>Microdochiaceae</taxon>
        <taxon>Microdochium</taxon>
    </lineage>
</organism>